<reference evidence="3" key="1">
    <citation type="submission" date="2016-08" db="EMBL/GenBank/DDBJ databases">
        <authorList>
            <person name="Seilhamer J.J."/>
        </authorList>
    </citation>
    <scope>NUCLEOTIDE SEQUENCE</scope>
    <source>
        <strain evidence="3">86</strain>
    </source>
</reference>
<gene>
    <name evidence="3" type="ORF">KL86PLE_41016</name>
</gene>
<feature type="chain" id="PRO_5012510357" evidence="2">
    <location>
        <begin position="23"/>
        <end position="142"/>
    </location>
</feature>
<dbReference type="EMBL" id="FMJD01000008">
    <property type="protein sequence ID" value="SCM77211.1"/>
    <property type="molecule type" value="Genomic_DNA"/>
</dbReference>
<feature type="signal peptide" evidence="2">
    <location>
        <begin position="1"/>
        <end position="22"/>
    </location>
</feature>
<evidence type="ECO:0000256" key="1">
    <source>
        <dbReference type="SAM" id="Coils"/>
    </source>
</evidence>
<evidence type="ECO:0000313" key="3">
    <source>
        <dbReference type="EMBL" id="SCM77211.1"/>
    </source>
</evidence>
<organism evidence="3">
    <name type="scientific">uncultured Pleomorphomonas sp</name>
    <dbReference type="NCBI Taxonomy" id="442121"/>
    <lineage>
        <taxon>Bacteria</taxon>
        <taxon>Pseudomonadati</taxon>
        <taxon>Pseudomonadota</taxon>
        <taxon>Alphaproteobacteria</taxon>
        <taxon>Hyphomicrobiales</taxon>
        <taxon>Pleomorphomonadaceae</taxon>
        <taxon>Pleomorphomonas</taxon>
        <taxon>environmental samples</taxon>
    </lineage>
</organism>
<keyword evidence="2" id="KW-0732">Signal</keyword>
<dbReference type="RefSeq" id="WP_288197145.1">
    <property type="nucleotide sequence ID" value="NZ_LT608334.1"/>
</dbReference>
<protein>
    <submittedName>
        <fullName evidence="3">Uncharacterized protein</fullName>
    </submittedName>
</protein>
<name>A0A212LI22_9HYPH</name>
<proteinExistence type="predicted"/>
<keyword evidence="1" id="KW-0175">Coiled coil</keyword>
<dbReference type="AlphaFoldDB" id="A0A212LI22"/>
<sequence length="142" mass="15895">MRAILATLLVSGALLAASAVSAQTPPADDGYSLQPAVGDYLKIDRRTGDVSHCAVRGGAWSCQLIAEDRKAYEERIAELEAENDRLGKRIAALEARDKDARAPLLDENDERRLQEFLDLGDRMFRHFFDLVERLRQRDEGPI</sequence>
<accession>A0A212LI22</accession>
<evidence type="ECO:0000256" key="2">
    <source>
        <dbReference type="SAM" id="SignalP"/>
    </source>
</evidence>
<feature type="coiled-coil region" evidence="1">
    <location>
        <begin position="62"/>
        <end position="96"/>
    </location>
</feature>